<evidence type="ECO:0000256" key="5">
    <source>
        <dbReference type="ARBA" id="ARBA00022989"/>
    </source>
</evidence>
<feature type="transmembrane region" description="Helical" evidence="7">
    <location>
        <begin position="302"/>
        <end position="320"/>
    </location>
</feature>
<protein>
    <submittedName>
        <fullName evidence="8">NCS2 family permease</fullName>
    </submittedName>
</protein>
<feature type="transmembrane region" description="Helical" evidence="7">
    <location>
        <begin position="87"/>
        <end position="104"/>
    </location>
</feature>
<dbReference type="PANTHER" id="PTHR43337">
    <property type="entry name" value="XANTHINE/URACIL PERMEASE C887.17-RELATED"/>
    <property type="match status" value="1"/>
</dbReference>
<dbReference type="PANTHER" id="PTHR43337:SF1">
    <property type="entry name" value="XANTHINE_URACIL PERMEASE C887.17-RELATED"/>
    <property type="match status" value="1"/>
</dbReference>
<evidence type="ECO:0000256" key="7">
    <source>
        <dbReference type="SAM" id="Phobius"/>
    </source>
</evidence>
<name>A0A921I3T3_9FIRM</name>
<comment type="subcellular location">
    <subcellularLocation>
        <location evidence="1">Endomembrane system</location>
        <topology evidence="1">Multi-pass membrane protein</topology>
    </subcellularLocation>
</comment>
<keyword evidence="6 7" id="KW-0472">Membrane</keyword>
<evidence type="ECO:0000313" key="8">
    <source>
        <dbReference type="EMBL" id="HJF94807.1"/>
    </source>
</evidence>
<evidence type="ECO:0000256" key="2">
    <source>
        <dbReference type="ARBA" id="ARBA00005697"/>
    </source>
</evidence>
<dbReference type="GO" id="GO:0012505">
    <property type="term" value="C:endomembrane system"/>
    <property type="evidence" value="ECO:0007669"/>
    <property type="project" value="UniProtKB-SubCell"/>
</dbReference>
<accession>A0A921I3T3</accession>
<evidence type="ECO:0000256" key="6">
    <source>
        <dbReference type="ARBA" id="ARBA00023136"/>
    </source>
</evidence>
<comment type="caution">
    <text evidence="8">The sequence shown here is derived from an EMBL/GenBank/DDBJ whole genome shotgun (WGS) entry which is preliminary data.</text>
</comment>
<keyword evidence="5 7" id="KW-1133">Transmembrane helix</keyword>
<comment type="similarity">
    <text evidence="2">Belongs to the nucleobase:cation symporter-2 (NCS2) (TC 2.A.40) family. Azg-like subfamily.</text>
</comment>
<feature type="non-terminal residue" evidence="8">
    <location>
        <position position="1"/>
    </location>
</feature>
<gene>
    <name evidence="8" type="ORF">K8V82_08440</name>
</gene>
<feature type="transmembrane region" description="Helical" evidence="7">
    <location>
        <begin position="148"/>
        <end position="172"/>
    </location>
</feature>
<feature type="transmembrane region" description="Helical" evidence="7">
    <location>
        <begin position="368"/>
        <end position="384"/>
    </location>
</feature>
<dbReference type="Proteomes" id="UP000769156">
    <property type="component" value="Unassembled WGS sequence"/>
</dbReference>
<sequence>MITKEAILVTCALVSAVITLFMALYANMPFALSTGMGNNAMFGAMLIAGAISFGGIMSLILISGLIFLLLTVFGVRDLIVKTIPKNLKIAISTAIGFYIAYLGFNNSGIGTFTDGISQGDFKQPSVYLAIFGLILIAVLTARKVTGAILIGIVAVTLLGIPLGVTTVPDTLAKVPDFDGLGNLMFAFDFKEVLSFSAVPLIFVSFCGDFFSTLGTVLGVGAKAGMLDENGNLPNIQKPFLVDAIGTCVGACTGNTVVTTFVESSAGVEAGGRTGFASVITALIFGLMVFLSPLVLMIPNAATGPALIFVGFLMIQGIQNIDFSDFTEAFGPFVMIMFTIFTGSIAGGISAGIIAHGLIKLLTGRAKEVHPFLYVLCIPLILYFLS</sequence>
<keyword evidence="4 7" id="KW-0812">Transmembrane</keyword>
<evidence type="ECO:0000256" key="3">
    <source>
        <dbReference type="ARBA" id="ARBA00022448"/>
    </source>
</evidence>
<reference evidence="8" key="1">
    <citation type="journal article" date="2021" name="PeerJ">
        <title>Extensive microbial diversity within the chicken gut microbiome revealed by metagenomics and culture.</title>
        <authorList>
            <person name="Gilroy R."/>
            <person name="Ravi A."/>
            <person name="Getino M."/>
            <person name="Pursley I."/>
            <person name="Horton D.L."/>
            <person name="Alikhan N.F."/>
            <person name="Baker D."/>
            <person name="Gharbi K."/>
            <person name="Hall N."/>
            <person name="Watson M."/>
            <person name="Adriaenssens E.M."/>
            <person name="Foster-Nyarko E."/>
            <person name="Jarju S."/>
            <person name="Secka A."/>
            <person name="Antonio M."/>
            <person name="Oren A."/>
            <person name="Chaudhuri R.R."/>
            <person name="La Ragione R."/>
            <person name="Hildebrand F."/>
            <person name="Pallen M.J."/>
        </authorList>
    </citation>
    <scope>NUCLEOTIDE SEQUENCE</scope>
    <source>
        <strain evidence="8">ChiSjej5B23-16112</strain>
    </source>
</reference>
<dbReference type="EMBL" id="DYVY01000138">
    <property type="protein sequence ID" value="HJF94807.1"/>
    <property type="molecule type" value="Genomic_DNA"/>
</dbReference>
<keyword evidence="3" id="KW-0813">Transport</keyword>
<organism evidence="8 9">
    <name type="scientific">Lachnoclostridium phocaeense</name>
    <dbReference type="NCBI Taxonomy" id="1871021"/>
    <lineage>
        <taxon>Bacteria</taxon>
        <taxon>Bacillati</taxon>
        <taxon>Bacillota</taxon>
        <taxon>Clostridia</taxon>
        <taxon>Lachnospirales</taxon>
        <taxon>Lachnospiraceae</taxon>
    </lineage>
</organism>
<evidence type="ECO:0000313" key="9">
    <source>
        <dbReference type="Proteomes" id="UP000769156"/>
    </source>
</evidence>
<dbReference type="InterPro" id="IPR045018">
    <property type="entry name" value="Azg-like"/>
</dbReference>
<feature type="transmembrane region" description="Helical" evidence="7">
    <location>
        <begin position="332"/>
        <end position="356"/>
    </location>
</feature>
<evidence type="ECO:0000256" key="4">
    <source>
        <dbReference type="ARBA" id="ARBA00022692"/>
    </source>
</evidence>
<dbReference type="Pfam" id="PF00860">
    <property type="entry name" value="Xan_ur_permease"/>
    <property type="match status" value="1"/>
</dbReference>
<feature type="transmembrane region" description="Helical" evidence="7">
    <location>
        <begin position="7"/>
        <end position="26"/>
    </location>
</feature>
<feature type="transmembrane region" description="Helical" evidence="7">
    <location>
        <begin position="273"/>
        <end position="295"/>
    </location>
</feature>
<feature type="transmembrane region" description="Helical" evidence="7">
    <location>
        <begin position="46"/>
        <end position="75"/>
    </location>
</feature>
<dbReference type="AlphaFoldDB" id="A0A921I3T3"/>
<feature type="transmembrane region" description="Helical" evidence="7">
    <location>
        <begin position="124"/>
        <end position="141"/>
    </location>
</feature>
<dbReference type="InterPro" id="IPR006043">
    <property type="entry name" value="NCS2"/>
</dbReference>
<evidence type="ECO:0000256" key="1">
    <source>
        <dbReference type="ARBA" id="ARBA00004127"/>
    </source>
</evidence>
<feature type="transmembrane region" description="Helical" evidence="7">
    <location>
        <begin position="192"/>
        <end position="219"/>
    </location>
</feature>
<dbReference type="GO" id="GO:0005886">
    <property type="term" value="C:plasma membrane"/>
    <property type="evidence" value="ECO:0007669"/>
    <property type="project" value="TreeGrafter"/>
</dbReference>
<proteinExistence type="inferred from homology"/>
<reference evidence="8" key="2">
    <citation type="submission" date="2021-09" db="EMBL/GenBank/DDBJ databases">
        <authorList>
            <person name="Gilroy R."/>
        </authorList>
    </citation>
    <scope>NUCLEOTIDE SEQUENCE</scope>
    <source>
        <strain evidence="8">ChiSjej5B23-16112</strain>
    </source>
</reference>
<dbReference type="GO" id="GO:0005345">
    <property type="term" value="F:purine nucleobase transmembrane transporter activity"/>
    <property type="evidence" value="ECO:0007669"/>
    <property type="project" value="TreeGrafter"/>
</dbReference>
<feature type="transmembrane region" description="Helical" evidence="7">
    <location>
        <begin position="239"/>
        <end position="261"/>
    </location>
</feature>